<evidence type="ECO:0000256" key="1">
    <source>
        <dbReference type="SAM" id="MobiDB-lite"/>
    </source>
</evidence>
<dbReference type="EMBL" id="JACOOZ010000008">
    <property type="protein sequence ID" value="MBC5668595.1"/>
    <property type="molecule type" value="Genomic_DNA"/>
</dbReference>
<dbReference type="RefSeq" id="WP_021951992.1">
    <property type="nucleotide sequence ID" value="NZ_JACOOZ010000008.1"/>
</dbReference>
<evidence type="ECO:0000313" key="2">
    <source>
        <dbReference type="EMBL" id="MBC5668595.1"/>
    </source>
</evidence>
<feature type="region of interest" description="Disordered" evidence="1">
    <location>
        <begin position="21"/>
        <end position="47"/>
    </location>
</feature>
<dbReference type="Proteomes" id="UP000597877">
    <property type="component" value="Unassembled WGS sequence"/>
</dbReference>
<organism evidence="2 3">
    <name type="scientific">Eubacterium segne</name>
    <dbReference type="NCBI Taxonomy" id="2763045"/>
    <lineage>
        <taxon>Bacteria</taxon>
        <taxon>Bacillati</taxon>
        <taxon>Bacillota</taxon>
        <taxon>Clostridia</taxon>
        <taxon>Eubacteriales</taxon>
        <taxon>Eubacteriaceae</taxon>
        <taxon>Eubacterium</taxon>
    </lineage>
</organism>
<proteinExistence type="predicted"/>
<keyword evidence="3" id="KW-1185">Reference proteome</keyword>
<comment type="caution">
    <text evidence="2">The sequence shown here is derived from an EMBL/GenBank/DDBJ whole genome shotgun (WGS) entry which is preliminary data.</text>
</comment>
<name>A0ABR7F760_9FIRM</name>
<protein>
    <recommendedName>
        <fullName evidence="4">Lasso RiPP family leader peptide-containing protein</fullName>
    </recommendedName>
</protein>
<sequence>MSEKYISPKAEVVEFDTKDVITTSPDNNFSADTSGSANQGEGWSGLY</sequence>
<reference evidence="2 3" key="1">
    <citation type="submission" date="2020-08" db="EMBL/GenBank/DDBJ databases">
        <title>Genome public.</title>
        <authorList>
            <person name="Liu C."/>
            <person name="Sun Q."/>
        </authorList>
    </citation>
    <scope>NUCLEOTIDE SEQUENCE [LARGE SCALE GENOMIC DNA]</scope>
    <source>
        <strain evidence="2 3">BX4</strain>
    </source>
</reference>
<feature type="compositionally biased region" description="Polar residues" evidence="1">
    <location>
        <begin position="21"/>
        <end position="41"/>
    </location>
</feature>
<accession>A0ABR7F760</accession>
<gene>
    <name evidence="2" type="ORF">H8S00_11505</name>
</gene>
<evidence type="ECO:0000313" key="3">
    <source>
        <dbReference type="Proteomes" id="UP000597877"/>
    </source>
</evidence>
<evidence type="ECO:0008006" key="4">
    <source>
        <dbReference type="Google" id="ProtNLM"/>
    </source>
</evidence>